<proteinExistence type="predicted"/>
<reference evidence="1" key="1">
    <citation type="journal article" date="2014" name="Front. Microbiol.">
        <title>High frequency of phylogenetically diverse reductive dehalogenase-homologous genes in deep subseafloor sedimentary metagenomes.</title>
        <authorList>
            <person name="Kawai M."/>
            <person name="Futagami T."/>
            <person name="Toyoda A."/>
            <person name="Takaki Y."/>
            <person name="Nishi S."/>
            <person name="Hori S."/>
            <person name="Arai W."/>
            <person name="Tsubouchi T."/>
            <person name="Morono Y."/>
            <person name="Uchiyama I."/>
            <person name="Ito T."/>
            <person name="Fujiyama A."/>
            <person name="Inagaki F."/>
            <person name="Takami H."/>
        </authorList>
    </citation>
    <scope>NUCLEOTIDE SEQUENCE</scope>
    <source>
        <strain evidence="1">Expedition CK06-06</strain>
    </source>
</reference>
<dbReference type="AlphaFoldDB" id="X0Z5E3"/>
<comment type="caution">
    <text evidence="1">The sequence shown here is derived from an EMBL/GenBank/DDBJ whole genome shotgun (WGS) entry which is preliminary data.</text>
</comment>
<evidence type="ECO:0000313" key="1">
    <source>
        <dbReference type="EMBL" id="GAG53617.1"/>
    </source>
</evidence>
<gene>
    <name evidence="1" type="ORF">S01H4_18716</name>
</gene>
<dbReference type="EMBL" id="BART01008304">
    <property type="protein sequence ID" value="GAG53617.1"/>
    <property type="molecule type" value="Genomic_DNA"/>
</dbReference>
<organism evidence="1">
    <name type="scientific">marine sediment metagenome</name>
    <dbReference type="NCBI Taxonomy" id="412755"/>
    <lineage>
        <taxon>unclassified sequences</taxon>
        <taxon>metagenomes</taxon>
        <taxon>ecological metagenomes</taxon>
    </lineage>
</organism>
<accession>X0Z5E3</accession>
<protein>
    <submittedName>
        <fullName evidence="1">Uncharacterized protein</fullName>
    </submittedName>
</protein>
<sequence length="60" mass="6630">MGIPIMIIKMSPDASINVNIIFVHVDALMPMKLIRLRITMSTPANITTRIIEGIPIKSAK</sequence>
<name>X0Z5E3_9ZZZZ</name>